<evidence type="ECO:0000256" key="1">
    <source>
        <dbReference type="SAM" id="MobiDB-lite"/>
    </source>
</evidence>
<evidence type="ECO:0000313" key="3">
    <source>
        <dbReference type="Proteomes" id="UP001222325"/>
    </source>
</evidence>
<reference evidence="2" key="1">
    <citation type="submission" date="2023-03" db="EMBL/GenBank/DDBJ databases">
        <title>Massive genome expansion in bonnet fungi (Mycena s.s.) driven by repeated elements and novel gene families across ecological guilds.</title>
        <authorList>
            <consortium name="Lawrence Berkeley National Laboratory"/>
            <person name="Harder C.B."/>
            <person name="Miyauchi S."/>
            <person name="Viragh M."/>
            <person name="Kuo A."/>
            <person name="Thoen E."/>
            <person name="Andreopoulos B."/>
            <person name="Lu D."/>
            <person name="Skrede I."/>
            <person name="Drula E."/>
            <person name="Henrissat B."/>
            <person name="Morin E."/>
            <person name="Kohler A."/>
            <person name="Barry K."/>
            <person name="LaButti K."/>
            <person name="Morin E."/>
            <person name="Salamov A."/>
            <person name="Lipzen A."/>
            <person name="Mereny Z."/>
            <person name="Hegedus B."/>
            <person name="Baldrian P."/>
            <person name="Stursova M."/>
            <person name="Weitz H."/>
            <person name="Taylor A."/>
            <person name="Grigoriev I.V."/>
            <person name="Nagy L.G."/>
            <person name="Martin F."/>
            <person name="Kauserud H."/>
        </authorList>
    </citation>
    <scope>NUCLEOTIDE SEQUENCE</scope>
    <source>
        <strain evidence="2">CBHHK173m</strain>
    </source>
</reference>
<dbReference type="AlphaFoldDB" id="A0AAD6XI97"/>
<protein>
    <submittedName>
        <fullName evidence="2">Uncharacterized protein</fullName>
    </submittedName>
</protein>
<evidence type="ECO:0000313" key="2">
    <source>
        <dbReference type="EMBL" id="KAJ7071720.1"/>
    </source>
</evidence>
<feature type="region of interest" description="Disordered" evidence="1">
    <location>
        <begin position="1"/>
        <end position="39"/>
    </location>
</feature>
<sequence length="328" mass="36279">MNSVINHGGRTSQYETHGLRGFNSEQDLSRPSVSKEDDPAAQEIHEIHAQGFLFVPRASWLNVPSASYPDISFAAPTVEALTIPARHLPPICTRISSTDVLADALSIASSTSSLEELPGHRGHVHLTPVLPARLQPIDVCAPVENNVTRKKVPFRRLLPPAPPSTSRQEVIEDVDANRLYRQRAQTLLTQQGPPPSPLVTLFLRKGVQRREVATIRSEVHTTGEAIFQLQSNPWQPLQEGVVIECVGALSGDWKVTHWMEREGPWMIMIWISLTTTHFVLARAPLSKVRSGGLVSRARILARSLSRLLVSRKPPLEALAYVVEVEVDS</sequence>
<comment type="caution">
    <text evidence="2">The sequence shown here is derived from an EMBL/GenBank/DDBJ whole genome shotgun (WGS) entry which is preliminary data.</text>
</comment>
<accession>A0AAD6XI97</accession>
<gene>
    <name evidence="2" type="ORF">B0H15DRAFT_957633</name>
</gene>
<feature type="compositionally biased region" description="Polar residues" evidence="1">
    <location>
        <begin position="1"/>
        <end position="15"/>
    </location>
</feature>
<dbReference type="EMBL" id="JARJCN010000127">
    <property type="protein sequence ID" value="KAJ7071720.1"/>
    <property type="molecule type" value="Genomic_DNA"/>
</dbReference>
<feature type="compositionally biased region" description="Polar residues" evidence="1">
    <location>
        <begin position="23"/>
        <end position="32"/>
    </location>
</feature>
<name>A0AAD6XI97_9AGAR</name>
<keyword evidence="3" id="KW-1185">Reference proteome</keyword>
<dbReference type="Proteomes" id="UP001222325">
    <property type="component" value="Unassembled WGS sequence"/>
</dbReference>
<proteinExistence type="predicted"/>
<organism evidence="2 3">
    <name type="scientific">Mycena belliarum</name>
    <dbReference type="NCBI Taxonomy" id="1033014"/>
    <lineage>
        <taxon>Eukaryota</taxon>
        <taxon>Fungi</taxon>
        <taxon>Dikarya</taxon>
        <taxon>Basidiomycota</taxon>
        <taxon>Agaricomycotina</taxon>
        <taxon>Agaricomycetes</taxon>
        <taxon>Agaricomycetidae</taxon>
        <taxon>Agaricales</taxon>
        <taxon>Marasmiineae</taxon>
        <taxon>Mycenaceae</taxon>
        <taxon>Mycena</taxon>
    </lineage>
</organism>